<sequence>MDQPDTPPAGLTDDQGVVVGSVYEAVTELAGERQRTSIEEAAFDNIWRGP</sequence>
<protein>
    <submittedName>
        <fullName evidence="1">Uncharacterized protein</fullName>
    </submittedName>
</protein>
<gene>
    <name evidence="1" type="ORF">SHKM778_44460</name>
</gene>
<dbReference type="AlphaFoldDB" id="A0AAT9HKV3"/>
<organism evidence="1">
    <name type="scientific">Streptomyces haneummycinicus</name>
    <dbReference type="NCBI Taxonomy" id="3074435"/>
    <lineage>
        <taxon>Bacteria</taxon>
        <taxon>Bacillati</taxon>
        <taxon>Actinomycetota</taxon>
        <taxon>Actinomycetes</taxon>
        <taxon>Kitasatosporales</taxon>
        <taxon>Streptomycetaceae</taxon>
        <taxon>Streptomyces</taxon>
    </lineage>
</organism>
<accession>A0AAT9HKV3</accession>
<reference evidence="1" key="1">
    <citation type="submission" date="2024-06" db="EMBL/GenBank/DDBJ databases">
        <authorList>
            <consortium name="consrtm"/>
            <person name="Uemura M."/>
            <person name="Terahara T."/>
        </authorList>
    </citation>
    <scope>NUCLEOTIDE SEQUENCE</scope>
    <source>
        <strain evidence="1">KM77-8</strain>
    </source>
</reference>
<name>A0AAT9HKV3_9ACTN</name>
<reference evidence="1" key="2">
    <citation type="submission" date="2024-07" db="EMBL/GenBank/DDBJ databases">
        <title>Streptomyces haneummycinica sp. nov., a new antibiotic-producing actinobacterium isolated from marine sediment.</title>
        <authorList>
            <person name="Uemura M."/>
            <person name="Hamada M."/>
            <person name="Hirano S."/>
            <person name="Kobayashi K."/>
            <person name="Ohshiro T."/>
            <person name="Kobayashi T."/>
            <person name="Terahara T."/>
        </authorList>
    </citation>
    <scope>NUCLEOTIDE SEQUENCE</scope>
    <source>
        <strain evidence="1">KM77-8</strain>
    </source>
</reference>
<evidence type="ECO:0000313" key="1">
    <source>
        <dbReference type="EMBL" id="BFO18058.1"/>
    </source>
</evidence>
<dbReference type="EMBL" id="AP035768">
    <property type="protein sequence ID" value="BFO18058.1"/>
    <property type="molecule type" value="Genomic_DNA"/>
</dbReference>
<proteinExistence type="predicted"/>